<reference evidence="2" key="1">
    <citation type="submission" date="2023-07" db="EMBL/GenBank/DDBJ databases">
        <title>Substrates and metabolic shifts associated with increased methane emissions in unrestored hypersaline salterns.</title>
        <authorList>
            <person name="Bueno De Mesquita C.P."/>
            <person name="Tringe S.G."/>
        </authorList>
    </citation>
    <scope>NUCLEOTIDE SEQUENCE [LARGE SCALE GENOMIC DNA]</scope>
    <source>
        <strain evidence="2">I4</strain>
    </source>
</reference>
<dbReference type="RefSeq" id="WP_315586802.1">
    <property type="nucleotide sequence ID" value="NZ_JAVXUR010000004.1"/>
</dbReference>
<gene>
    <name evidence="1" type="ORF">RSO68_12520</name>
</gene>
<dbReference type="Proteomes" id="UP001255917">
    <property type="component" value="Unassembled WGS sequence"/>
</dbReference>
<evidence type="ECO:0000313" key="1">
    <source>
        <dbReference type="EMBL" id="MDT8880295.1"/>
    </source>
</evidence>
<name>A0ABU3NGK4_9GAMM</name>
<proteinExistence type="predicted"/>
<organism evidence="1 2">
    <name type="scientific">Halomonas saccharevitans</name>
    <dbReference type="NCBI Taxonomy" id="416872"/>
    <lineage>
        <taxon>Bacteria</taxon>
        <taxon>Pseudomonadati</taxon>
        <taxon>Pseudomonadota</taxon>
        <taxon>Gammaproteobacteria</taxon>
        <taxon>Oceanospirillales</taxon>
        <taxon>Halomonadaceae</taxon>
        <taxon>Halomonas</taxon>
    </lineage>
</organism>
<accession>A0ABU3NGK4</accession>
<dbReference type="EMBL" id="JAVXUR010000004">
    <property type="protein sequence ID" value="MDT8880295.1"/>
    <property type="molecule type" value="Genomic_DNA"/>
</dbReference>
<protein>
    <submittedName>
        <fullName evidence="1">Uncharacterized protein</fullName>
    </submittedName>
</protein>
<comment type="caution">
    <text evidence="1">The sequence shown here is derived from an EMBL/GenBank/DDBJ whole genome shotgun (WGS) entry which is preliminary data.</text>
</comment>
<sequence>MEYQLDSKKIYTGSELRRLREIEKKRQGLISDIEEILIAGRYAKEHLANVVIAIPEEYCSCIAELEELVESVLGKTKELDKLLG</sequence>
<keyword evidence="2" id="KW-1185">Reference proteome</keyword>
<evidence type="ECO:0000313" key="2">
    <source>
        <dbReference type="Proteomes" id="UP001255917"/>
    </source>
</evidence>